<gene>
    <name evidence="1" type="ORF">JR050_10815</name>
</gene>
<comment type="caution">
    <text evidence="1">The sequence shown here is derived from an EMBL/GenBank/DDBJ whole genome shotgun (WGS) entry which is preliminary data.</text>
</comment>
<name>A0ABS2DJG8_9BACI</name>
<protein>
    <recommendedName>
        <fullName evidence="3">MFS transporter</fullName>
    </recommendedName>
</protein>
<organism evidence="1 2">
    <name type="scientific">Bacillus suaedaesalsae</name>
    <dbReference type="NCBI Taxonomy" id="2810349"/>
    <lineage>
        <taxon>Bacteria</taxon>
        <taxon>Bacillati</taxon>
        <taxon>Bacillota</taxon>
        <taxon>Bacilli</taxon>
        <taxon>Bacillales</taxon>
        <taxon>Bacillaceae</taxon>
        <taxon>Bacillus</taxon>
    </lineage>
</organism>
<evidence type="ECO:0008006" key="3">
    <source>
        <dbReference type="Google" id="ProtNLM"/>
    </source>
</evidence>
<dbReference type="RefSeq" id="WP_204203510.1">
    <property type="nucleotide sequence ID" value="NZ_JAFELM010000030.1"/>
</dbReference>
<proteinExistence type="predicted"/>
<evidence type="ECO:0000313" key="1">
    <source>
        <dbReference type="EMBL" id="MBM6618150.1"/>
    </source>
</evidence>
<keyword evidence="2" id="KW-1185">Reference proteome</keyword>
<reference evidence="1 2" key="1">
    <citation type="submission" date="2021-02" db="EMBL/GenBank/DDBJ databases">
        <title>Bacillus sp. RD4P76, an endophyte from a halophyte.</title>
        <authorList>
            <person name="Sun J.-Q."/>
        </authorList>
    </citation>
    <scope>NUCLEOTIDE SEQUENCE [LARGE SCALE GENOMIC DNA]</scope>
    <source>
        <strain evidence="1 2">RD4P76</strain>
    </source>
</reference>
<sequence>MPFILKQLHPIIHTLLIGTFLSRIAKSMSLPFLAIYLSNQTELSSTAIGIIVGVAC</sequence>
<evidence type="ECO:0000313" key="2">
    <source>
        <dbReference type="Proteomes" id="UP001518925"/>
    </source>
</evidence>
<dbReference type="Proteomes" id="UP001518925">
    <property type="component" value="Unassembled WGS sequence"/>
</dbReference>
<dbReference type="EMBL" id="JAFELM010000030">
    <property type="protein sequence ID" value="MBM6618150.1"/>
    <property type="molecule type" value="Genomic_DNA"/>
</dbReference>
<accession>A0ABS2DJG8</accession>